<gene>
    <name evidence="10" type="ORF">NEOLEDRAFT_1100138</name>
</gene>
<feature type="repeat" description="WD" evidence="7">
    <location>
        <begin position="500"/>
        <end position="533"/>
    </location>
</feature>
<protein>
    <submittedName>
        <fullName evidence="10">WD40 repeat-like protein</fullName>
    </submittedName>
</protein>
<dbReference type="PANTHER" id="PTHR19918">
    <property type="entry name" value="CELL DIVISION CYCLE 20 CDC20 FIZZY -RELATED"/>
    <property type="match status" value="1"/>
</dbReference>
<keyword evidence="11" id="KW-1185">Reference proteome</keyword>
<evidence type="ECO:0000313" key="10">
    <source>
        <dbReference type="EMBL" id="KZT20904.1"/>
    </source>
</evidence>
<dbReference type="InterPro" id="IPR001680">
    <property type="entry name" value="WD40_rpt"/>
</dbReference>
<dbReference type="EMBL" id="KV425614">
    <property type="protein sequence ID" value="KZT20904.1"/>
    <property type="molecule type" value="Genomic_DNA"/>
</dbReference>
<organism evidence="10 11">
    <name type="scientific">Neolentinus lepideus HHB14362 ss-1</name>
    <dbReference type="NCBI Taxonomy" id="1314782"/>
    <lineage>
        <taxon>Eukaryota</taxon>
        <taxon>Fungi</taxon>
        <taxon>Dikarya</taxon>
        <taxon>Basidiomycota</taxon>
        <taxon>Agaricomycotina</taxon>
        <taxon>Agaricomycetes</taxon>
        <taxon>Gloeophyllales</taxon>
        <taxon>Gloeophyllaceae</taxon>
        <taxon>Neolentinus</taxon>
    </lineage>
</organism>
<dbReference type="STRING" id="1314782.A0A165PE02"/>
<dbReference type="InterPro" id="IPR015943">
    <property type="entry name" value="WD40/YVTN_repeat-like_dom_sf"/>
</dbReference>
<feature type="compositionally biased region" description="Polar residues" evidence="8">
    <location>
        <begin position="19"/>
        <end position="38"/>
    </location>
</feature>
<keyword evidence="6" id="KW-0131">Cell cycle</keyword>
<dbReference type="FunCoup" id="A0A165PE02">
    <property type="interactions" value="677"/>
</dbReference>
<sequence length="562" mass="61301">MTSKTPARRRARSATRNALTPSFINNMNSMQIASPARQSSKKGETGPTDSPNPFISRPTSRNPSPVTRMVSGAIEVTRELKRQASTGVIRKGGIESRMQVVKYDYVPPPPQPKEALKRSKSSASLRAQSQFNGDRFITTRDVDSLAASLDQLAIQPGSASPGYTARLAEATGIKLHGRILSYHEAPPIATDKTLQKQREVVAPLYARPGSLPSSTGAVTNKTRKIPTEPEKVLDAPGIIDDFYLNLITWSSRNILAVALHDNTYMWHGDTGEVTHVGEAPEGSYISSVDFSNDGTFLGVGVGTGDVELWDIEAGTKLRTMGGHQGQVAALSWHGHILSSGCGDGSIWHHDVRMPQHKVMELNGHTGEVCGLKWRADGELLASGANDNVVNIWDGRLGDVSEGLRGHAKWTKRNHTAAVKALAWCPWQPSLLATGGGTNDATINIWNSTTGARLHSLKTPSQVTSIQWCPHKKEFMSTHGYPTNSLMIHAYPSLERVAEIRDAHDSRVLFSALGPAGDVVCTGAGDESLKFWRIWEVVREKKRRELKQSNRLTSSRTGLHTIR</sequence>
<dbReference type="Gene3D" id="2.130.10.10">
    <property type="entry name" value="YVTN repeat-like/Quinoprotein amine dehydrogenase"/>
    <property type="match status" value="1"/>
</dbReference>
<evidence type="ECO:0000256" key="1">
    <source>
        <dbReference type="ARBA" id="ARBA00006445"/>
    </source>
</evidence>
<dbReference type="GO" id="GO:0051301">
    <property type="term" value="P:cell division"/>
    <property type="evidence" value="ECO:0007669"/>
    <property type="project" value="UniProtKB-KW"/>
</dbReference>
<dbReference type="InParanoid" id="A0A165PE02"/>
<dbReference type="PANTHER" id="PTHR19918:SF8">
    <property type="entry name" value="FI02843P"/>
    <property type="match status" value="1"/>
</dbReference>
<feature type="repeat" description="WD" evidence="7">
    <location>
        <begin position="285"/>
        <end position="319"/>
    </location>
</feature>
<dbReference type="GO" id="GO:0031145">
    <property type="term" value="P:anaphase-promoting complex-dependent catabolic process"/>
    <property type="evidence" value="ECO:0007669"/>
    <property type="project" value="TreeGrafter"/>
</dbReference>
<evidence type="ECO:0000256" key="4">
    <source>
        <dbReference type="ARBA" id="ARBA00022737"/>
    </source>
</evidence>
<dbReference type="PROSITE" id="PS50294">
    <property type="entry name" value="WD_REPEATS_REGION"/>
    <property type="match status" value="1"/>
</dbReference>
<dbReference type="GO" id="GO:0010997">
    <property type="term" value="F:anaphase-promoting complex binding"/>
    <property type="evidence" value="ECO:0007669"/>
    <property type="project" value="InterPro"/>
</dbReference>
<evidence type="ECO:0000256" key="6">
    <source>
        <dbReference type="ARBA" id="ARBA00023306"/>
    </source>
</evidence>
<comment type="similarity">
    <text evidence="1">Belongs to the WD repeat CDC20/Fizzy family.</text>
</comment>
<evidence type="ECO:0000313" key="11">
    <source>
        <dbReference type="Proteomes" id="UP000076761"/>
    </source>
</evidence>
<proteinExistence type="inferred from homology"/>
<evidence type="ECO:0000256" key="7">
    <source>
        <dbReference type="PROSITE-ProRule" id="PRU00221"/>
    </source>
</evidence>
<dbReference type="SUPFAM" id="SSF50978">
    <property type="entry name" value="WD40 repeat-like"/>
    <property type="match status" value="1"/>
</dbReference>
<feature type="region of interest" description="Disordered" evidence="8">
    <location>
        <begin position="104"/>
        <end position="127"/>
    </location>
</feature>
<dbReference type="InterPro" id="IPR033010">
    <property type="entry name" value="Cdc20/Fizzy"/>
</dbReference>
<dbReference type="GO" id="GO:0005680">
    <property type="term" value="C:anaphase-promoting complex"/>
    <property type="evidence" value="ECO:0007669"/>
    <property type="project" value="TreeGrafter"/>
</dbReference>
<dbReference type="PROSITE" id="PS50082">
    <property type="entry name" value="WD_REPEATS_2"/>
    <property type="match status" value="3"/>
</dbReference>
<feature type="compositionally biased region" description="Polar residues" evidence="8">
    <location>
        <begin position="47"/>
        <end position="65"/>
    </location>
</feature>
<dbReference type="InterPro" id="IPR036322">
    <property type="entry name" value="WD40_repeat_dom_sf"/>
</dbReference>
<dbReference type="GO" id="GO:1990757">
    <property type="term" value="F:ubiquitin ligase activator activity"/>
    <property type="evidence" value="ECO:0007669"/>
    <property type="project" value="TreeGrafter"/>
</dbReference>
<evidence type="ECO:0000259" key="9">
    <source>
        <dbReference type="Pfam" id="PF24807"/>
    </source>
</evidence>
<feature type="repeat" description="WD" evidence="7">
    <location>
        <begin position="361"/>
        <end position="393"/>
    </location>
</feature>
<dbReference type="AlphaFoldDB" id="A0A165PE02"/>
<name>A0A165PE02_9AGAM</name>
<reference evidence="10 11" key="1">
    <citation type="journal article" date="2016" name="Mol. Biol. Evol.">
        <title>Comparative Genomics of Early-Diverging Mushroom-Forming Fungi Provides Insights into the Origins of Lignocellulose Decay Capabilities.</title>
        <authorList>
            <person name="Nagy L.G."/>
            <person name="Riley R."/>
            <person name="Tritt A."/>
            <person name="Adam C."/>
            <person name="Daum C."/>
            <person name="Floudas D."/>
            <person name="Sun H."/>
            <person name="Yadav J.S."/>
            <person name="Pangilinan J."/>
            <person name="Larsson K.H."/>
            <person name="Matsuura K."/>
            <person name="Barry K."/>
            <person name="Labutti K."/>
            <person name="Kuo R."/>
            <person name="Ohm R.A."/>
            <person name="Bhattacharya S.S."/>
            <person name="Shirouzu T."/>
            <person name="Yoshinaga Y."/>
            <person name="Martin F.M."/>
            <person name="Grigoriev I.V."/>
            <person name="Hibbett D.S."/>
        </authorList>
    </citation>
    <scope>NUCLEOTIDE SEQUENCE [LARGE SCALE GENOMIC DNA]</scope>
    <source>
        <strain evidence="10 11">HHB14362 ss-1</strain>
    </source>
</reference>
<dbReference type="Pfam" id="PF24807">
    <property type="entry name" value="WD40_CDC20-Fz"/>
    <property type="match status" value="1"/>
</dbReference>
<feature type="domain" description="CDC20/Fizzy WD40" evidence="9">
    <location>
        <begin position="233"/>
        <end position="531"/>
    </location>
</feature>
<dbReference type="OrthoDB" id="10263272at2759"/>
<dbReference type="GO" id="GO:1905786">
    <property type="term" value="P:positive regulation of anaphase-promoting complex-dependent catabolic process"/>
    <property type="evidence" value="ECO:0007669"/>
    <property type="project" value="TreeGrafter"/>
</dbReference>
<dbReference type="InterPro" id="IPR056150">
    <property type="entry name" value="WD40_CDC20-Fz"/>
</dbReference>
<dbReference type="SMART" id="SM00320">
    <property type="entry name" value="WD40"/>
    <property type="match status" value="5"/>
</dbReference>
<keyword evidence="4" id="KW-0677">Repeat</keyword>
<evidence type="ECO:0000256" key="5">
    <source>
        <dbReference type="ARBA" id="ARBA00022776"/>
    </source>
</evidence>
<evidence type="ECO:0000256" key="3">
    <source>
        <dbReference type="ARBA" id="ARBA00022618"/>
    </source>
</evidence>
<keyword evidence="5" id="KW-0498">Mitosis</keyword>
<dbReference type="Proteomes" id="UP000076761">
    <property type="component" value="Unassembled WGS sequence"/>
</dbReference>
<evidence type="ECO:0000256" key="8">
    <source>
        <dbReference type="SAM" id="MobiDB-lite"/>
    </source>
</evidence>
<keyword evidence="3" id="KW-0132">Cell division</keyword>
<feature type="compositionally biased region" description="Basic residues" evidence="8">
    <location>
        <begin position="1"/>
        <end position="13"/>
    </location>
</feature>
<accession>A0A165PE02</accession>
<evidence type="ECO:0000256" key="2">
    <source>
        <dbReference type="ARBA" id="ARBA00022574"/>
    </source>
</evidence>
<keyword evidence="2 7" id="KW-0853">WD repeat</keyword>
<feature type="region of interest" description="Disordered" evidence="8">
    <location>
        <begin position="1"/>
        <end position="67"/>
    </location>
</feature>